<dbReference type="Pfam" id="PF00454">
    <property type="entry name" value="PI3_PI4_kinase"/>
    <property type="match status" value="1"/>
</dbReference>
<dbReference type="PROSITE" id="PS51189">
    <property type="entry name" value="FAT"/>
    <property type="match status" value="1"/>
</dbReference>
<dbReference type="GO" id="GO:0000781">
    <property type="term" value="C:chromosome, telomeric region"/>
    <property type="evidence" value="ECO:0007669"/>
    <property type="project" value="UniProtKB-SubCell"/>
</dbReference>
<evidence type="ECO:0000256" key="1">
    <source>
        <dbReference type="ARBA" id="ARBA00004123"/>
    </source>
</evidence>
<dbReference type="SUPFAM" id="SSF48371">
    <property type="entry name" value="ARM repeat"/>
    <property type="match status" value="1"/>
</dbReference>
<evidence type="ECO:0000256" key="6">
    <source>
        <dbReference type="ARBA" id="ARBA00014619"/>
    </source>
</evidence>
<dbReference type="SMART" id="SM01342">
    <property type="entry name" value="TAN"/>
    <property type="match status" value="1"/>
</dbReference>
<dbReference type="PROSITE" id="PS51190">
    <property type="entry name" value="FATC"/>
    <property type="match status" value="1"/>
</dbReference>
<comment type="catalytic activity">
    <reaction evidence="18 20">
        <text>L-threonyl-[protein] + ATP = O-phospho-L-threonyl-[protein] + ADP + H(+)</text>
        <dbReference type="Rhea" id="RHEA:46608"/>
        <dbReference type="Rhea" id="RHEA-COMP:11060"/>
        <dbReference type="Rhea" id="RHEA-COMP:11605"/>
        <dbReference type="ChEBI" id="CHEBI:15378"/>
        <dbReference type="ChEBI" id="CHEBI:30013"/>
        <dbReference type="ChEBI" id="CHEBI:30616"/>
        <dbReference type="ChEBI" id="CHEBI:61977"/>
        <dbReference type="ChEBI" id="CHEBI:456216"/>
        <dbReference type="EC" id="2.7.11.1"/>
    </reaction>
</comment>
<dbReference type="Pfam" id="PF11640">
    <property type="entry name" value="TAN"/>
    <property type="match status" value="1"/>
</dbReference>
<organism evidence="26 27">
    <name type="scientific">Penicillium malachiteum</name>
    <dbReference type="NCBI Taxonomy" id="1324776"/>
    <lineage>
        <taxon>Eukaryota</taxon>
        <taxon>Fungi</taxon>
        <taxon>Dikarya</taxon>
        <taxon>Ascomycota</taxon>
        <taxon>Pezizomycotina</taxon>
        <taxon>Eurotiomycetes</taxon>
        <taxon>Eurotiomycetidae</taxon>
        <taxon>Eurotiales</taxon>
        <taxon>Aspergillaceae</taxon>
        <taxon>Penicillium</taxon>
    </lineage>
</organism>
<evidence type="ECO:0000256" key="12">
    <source>
        <dbReference type="ARBA" id="ARBA00022777"/>
    </source>
</evidence>
<feature type="region of interest" description="Disordered" evidence="22">
    <location>
        <begin position="406"/>
        <end position="426"/>
    </location>
</feature>
<comment type="caution">
    <text evidence="26">The sequence shown here is derived from an EMBL/GenBank/DDBJ whole genome shotgun (WGS) entry which is preliminary data.</text>
</comment>
<dbReference type="InterPro" id="IPR003152">
    <property type="entry name" value="FATC_dom"/>
</dbReference>
<keyword evidence="27" id="KW-1185">Reference proteome</keyword>
<dbReference type="GO" id="GO:0006325">
    <property type="term" value="P:chromatin organization"/>
    <property type="evidence" value="ECO:0007669"/>
    <property type="project" value="UniProtKB-KW"/>
</dbReference>
<evidence type="ECO:0000313" key="26">
    <source>
        <dbReference type="EMBL" id="KAJ5719360.1"/>
    </source>
</evidence>
<dbReference type="GO" id="GO:0005524">
    <property type="term" value="F:ATP binding"/>
    <property type="evidence" value="ECO:0007669"/>
    <property type="project" value="UniProtKB-KW"/>
</dbReference>
<evidence type="ECO:0000256" key="11">
    <source>
        <dbReference type="ARBA" id="ARBA00022763"/>
    </source>
</evidence>
<evidence type="ECO:0000256" key="15">
    <source>
        <dbReference type="ARBA" id="ARBA00022895"/>
    </source>
</evidence>
<keyword evidence="13 20" id="KW-0067">ATP-binding</keyword>
<dbReference type="InterPro" id="IPR038980">
    <property type="entry name" value="ATM_plant"/>
</dbReference>
<dbReference type="InterPro" id="IPR000403">
    <property type="entry name" value="PI3/4_kinase_cat_dom"/>
</dbReference>
<sequence length="2894" mass="325585">MGEIFLNTALGHLSSEKQKERADGLADLKHILQQNKHSPKLLDLSDKACHKIFESLFRFVALERSVYNRAQRSNSKNPSSTRLSTCALVLRTAVDIFLKNLRTKTVRAIVDHITETIPIPGEGLWEPLSVDYTKCLASLLRYPPHTEHLSDADWEKLMEFCLTMINLQQGESSQLSIRSGSRPVLDDTLEVSDEASTPSRATLIPNTREKYAGDRNTVEEVLVCMQLLSASPNAPVQAAAENVLQGLVKFVKSPSIIAGNSHLLAFSSINTVASKVLFDQTELVRSSLLDLIPVIRRMWITKLNSLKDELLVTLMLCTVFLIDSVGSATSKSLIRSVDGLADSLHSEYVRRTEKDLLQIDEIDFVQPKVDSTRSVYGPRLGNPRSEHSWTILWVIASLVKLSESASNQAQDSESGRESSHKRQRVDSGFEEILRDATSASGTRRICALQLIPFLENAIDVERKEALTRRLVPSIVDDNAVPASWTMIALHSIARGRDATRPVLRDHWPRAIDLTTRCFSSSITCRAACKLTSSVLDAGLLDYTIITETIRSLLSSANLNGPSTISDASLELWGLIARRKAQLNPNSTQTASKQICRWLREVWTSGSVTDRIQTANIALFARPMDLLNLFLSCTNRPFHAPHFPQPGPLGNIAKIWYLFHENREILQYLFNLPNSFDGWGLWDHDTSWMMKPQTQSNPDDGLILDLLQSKSQAFLQAWKTLTENKSHHLTTEFLQILSSFCIVSALYKVCIPQQLHPRLQDLQQNYQELWSAICSFLETNDFHYTQACLEVLSPILPLIPISDPESVFWMGLEPLIAPLVEVLEKLRQVQKKNDPESKDIMDIDDQLTRGGDEDDFDQAIIISNRECVPCPLDTHSFQRSLTIRLSSLLILRSKHTSPETAISPTLDRYLTSLEEADILSAGQIIPDIYLACAKLGREALLNVLEDIGEKCLQSYQMERCEASHAVCIRVMASLVTHWTDRENDDLNNSAIDLYGWFLEALLTRKRASPRVLVLLSELIQAVLGTCPSYGTAQSLPSPRTNLFTILREGDAQVKFRVAKFIPAIFERFLLKDHDAIFDDVLDSLPRDPGWIEGIALRLFALSQLASKWHTLLRRSIYHMFETPAQVPLSLKYAHKCMAAVSTALGLQDGGQLFRLFASQIIYTWMENQPITSIPFSIFGYSSLREMIGDVQDEVVGQMMMRGKLSETEELAKLLEKPHFELLNASFYKAEAYCVSRDICTPPDQGSQPKGVEVHLRKVLGATDFLSQIESQFPQIIASLFKSLDQYDQIERAYSKRPTFRYALDIQSQITSKCKSPNSVPANQQPSFRARYLLDELEYICQRTGFDVESMWTPALASFVCRSLLESIHPALGSLHTCSVILKIRILVSLGGQMMIQDYPFEILLHALTPFLTDVHCCEDALGIIWYLLDAGKPHLTKNPGFMAGILTSIFVTLRKLFTLSPDTTTQESQFRSVLTNSKKFHKWLCGLIEDYRSPEWSDDVKTSFEQLLNLASQVCVPYDRPTGQHDKDIVFEVLKDRDSARPLLSKPLGDVIMSLLCPEFKHDWYESDVDRDSHHNPNSHIISLWDTLDRFQGGSEYSLWAARLIGRSFAATGKIDGSLLREQNLLLFKEVEGTDDSCQSKARIIQILCENLPNHNHVGASLTERTLQLIVHRITELQDFQSCADVIPESLMKALIWAPYACPAIPSSDTDESFSSSIKGLPDLPLTDWACKVALFLTSAYSNDPVVGSLPKILNVIPGLAVQLLPYIVHDVLLSEERTSQIRQDISDEFKRILHEVSDKKMPHARIVINCILYLRNQPVPGESTIAERDLWLDVDFGEASAAAHRCGLQKTALLFLEIQASKIISGSRRSSVVTYEPPIELLHDIFKNVDDPDLFYGIQQSSSLATVMERLEYESSGLKNLLFQSAQYDSEIQTSGVSNPCGILRALNATNLQGIANTMLSAPGAATEMSFSADSIMQGATSLQQWDIPVSPLESSPSVTVFRAFQSLNSSSSLPEMFDCLDRCMLTALDSLTDTGRSAIQIRGAMRALGIMTEMSDVIRSSSLEEINNEWEHIMDRSNWLKTESYDEVGEILSWHEALFSSIRKSDLIKSRTKMSLADSRILETKVFRKSLEITRAHGVSQASLKTAISLSRMAGPCAELGMNIDGVAKFDLANVLWDQGEMTASIRMLQQLKGQSDLHKQAIPLRRSELLVTLGHHVAEARLEKPDSILHDYLSPAVKELKGASAGETAGRVYHGFATFCDQQLLNTDVMEDFKRVEQLRDRKEKELLGLEDMMKSAEGRERESLKMFRAKAKQWFDLDDREYQRLLRSREAFLQQCLENYLLALKESDAYNNDVLRFCALWLDKSDSKIANAAVSRHLDEVPSYKFAPLMNQLSSRLLDKSDDFQSLLTGLVYKICVEHPFHGMYQIFASSKSKGGKDPSSHSRFRAANQLVDRLKNDSKIGSTWVAVHNMNITYVRFAIDKPDSKFKTGAKIALKKLPTGERLGQDAMTHRLPPPTMKIDLRPDRDYSQVPAVARFSSEFTLASGVSAPKIVTAIATNGVRYKQLYKGGNDDLRQDAIMEQVFEQVSNVLNDHQPTRQRNLGIRTYKVLPLTLNAGIIEFVPNTVPLNDYLMPAHQRYFPKDMKPSACRKHIAEVQTRSFEQRVRTYRQVTEHFHPVMKYFFMEKFNNPDDWFSKRLAYTRSTAAISILGHILGLGDRHGHNILLDEKTGEVVHIDLGVAFEQGRILPVPEVVPFRLTRDLVDGFGITKTEGVFRRCCEFTLEALRRESYSIMTILDVLRYDPLYSWTVSPLRMKKMQDDQEAGVEPPVLPGTTDKSSTNEPSEADRALTVVAKKLSKTLSVTATVNELIQQATDERNLAVLYCGWAAYA</sequence>
<evidence type="ECO:0000256" key="5">
    <source>
        <dbReference type="ARBA" id="ARBA00012513"/>
    </source>
</evidence>
<keyword evidence="21" id="KW-0175">Coiled coil</keyword>
<dbReference type="PROSITE" id="PS00916">
    <property type="entry name" value="PI3_4_KINASE_2"/>
    <property type="match status" value="1"/>
</dbReference>
<keyword evidence="16 20" id="KW-0539">Nucleus</keyword>
<dbReference type="GO" id="GO:0004674">
    <property type="term" value="F:protein serine/threonine kinase activity"/>
    <property type="evidence" value="ECO:0007669"/>
    <property type="project" value="UniProtKB-KW"/>
</dbReference>
<dbReference type="InterPro" id="IPR057564">
    <property type="entry name" value="HEAT_ATR"/>
</dbReference>
<keyword evidence="15 20" id="KW-0779">Telomere</keyword>
<reference evidence="26" key="1">
    <citation type="journal article" date="2023" name="IMA Fungus">
        <title>Comparative genomic study of the Penicillium genus elucidates a diverse pangenome and 15 lateral gene transfer events.</title>
        <authorList>
            <person name="Petersen C."/>
            <person name="Sorensen T."/>
            <person name="Nielsen M.R."/>
            <person name="Sondergaard T.E."/>
            <person name="Sorensen J.L."/>
            <person name="Fitzpatrick D.A."/>
            <person name="Frisvad J.C."/>
            <person name="Nielsen K.L."/>
        </authorList>
    </citation>
    <scope>NUCLEOTIDE SEQUENCE</scope>
    <source>
        <strain evidence="26">IBT 17514</strain>
    </source>
</reference>
<dbReference type="SMART" id="SM01343">
    <property type="entry name" value="FATC"/>
    <property type="match status" value="1"/>
</dbReference>
<evidence type="ECO:0000256" key="21">
    <source>
        <dbReference type="SAM" id="Coils"/>
    </source>
</evidence>
<keyword evidence="9 20" id="KW-0808">Transferase</keyword>
<evidence type="ECO:0000259" key="24">
    <source>
        <dbReference type="PROSITE" id="PS51189"/>
    </source>
</evidence>
<feature type="domain" description="PI3K/PI4K catalytic" evidence="23">
    <location>
        <begin position="2540"/>
        <end position="2851"/>
    </location>
</feature>
<evidence type="ECO:0000256" key="17">
    <source>
        <dbReference type="ARBA" id="ARBA00025079"/>
    </source>
</evidence>
<keyword evidence="8 20" id="KW-0723">Serine/threonine-protein kinase</keyword>
<dbReference type="InterPro" id="IPR016024">
    <property type="entry name" value="ARM-type_fold"/>
</dbReference>
<comment type="subunit">
    <text evidence="4">Associates with DNA double-strand breaks.</text>
</comment>
<dbReference type="FunFam" id="3.30.1010.10:FF:000019">
    <property type="entry name" value="Serine/threonine-protein kinase Tel1"/>
    <property type="match status" value="1"/>
</dbReference>
<comment type="similarity">
    <text evidence="3 20">Belongs to the PI3/PI4-kinase family. ATM subfamily.</text>
</comment>
<evidence type="ECO:0000256" key="19">
    <source>
        <dbReference type="ARBA" id="ARBA00048679"/>
    </source>
</evidence>
<dbReference type="FunFam" id="1.10.1070.11:FF:000025">
    <property type="entry name" value="Serine/threonine-protein kinase Tel1"/>
    <property type="match status" value="1"/>
</dbReference>
<comment type="catalytic activity">
    <reaction evidence="19">
        <text>L-seryl-[protein] + ATP = O-phospho-L-seryl-[protein] + ADP + H(+)</text>
        <dbReference type="Rhea" id="RHEA:17989"/>
        <dbReference type="Rhea" id="RHEA-COMP:9863"/>
        <dbReference type="Rhea" id="RHEA-COMP:11604"/>
        <dbReference type="ChEBI" id="CHEBI:15378"/>
        <dbReference type="ChEBI" id="CHEBI:29999"/>
        <dbReference type="ChEBI" id="CHEBI:30616"/>
        <dbReference type="ChEBI" id="CHEBI:83421"/>
        <dbReference type="ChEBI" id="CHEBI:456216"/>
        <dbReference type="EC" id="2.7.11.1"/>
    </reaction>
</comment>
<evidence type="ECO:0000256" key="16">
    <source>
        <dbReference type="ARBA" id="ARBA00023242"/>
    </source>
</evidence>
<dbReference type="SMART" id="SM00146">
    <property type="entry name" value="PI3Kc"/>
    <property type="match status" value="1"/>
</dbReference>
<reference evidence="26" key="2">
    <citation type="submission" date="2023-01" db="EMBL/GenBank/DDBJ databases">
        <authorList>
            <person name="Petersen C."/>
        </authorList>
    </citation>
    <scope>NUCLEOTIDE SEQUENCE</scope>
    <source>
        <strain evidence="26">IBT 17514</strain>
    </source>
</reference>
<evidence type="ECO:0000313" key="27">
    <source>
        <dbReference type="Proteomes" id="UP001215712"/>
    </source>
</evidence>
<dbReference type="InterPro" id="IPR011009">
    <property type="entry name" value="Kinase-like_dom_sf"/>
</dbReference>
<evidence type="ECO:0000256" key="20">
    <source>
        <dbReference type="RuleBase" id="RU365027"/>
    </source>
</evidence>
<keyword evidence="14 20" id="KW-0156">Chromatin regulator</keyword>
<evidence type="ECO:0000256" key="22">
    <source>
        <dbReference type="SAM" id="MobiDB-lite"/>
    </source>
</evidence>
<dbReference type="InterPro" id="IPR044107">
    <property type="entry name" value="PIKKc_ATM"/>
</dbReference>
<dbReference type="InterPro" id="IPR036940">
    <property type="entry name" value="PI3/4_kinase_cat_sf"/>
</dbReference>
<accession>A0AAD6HIG0</accession>
<feature type="domain" description="FATC" evidence="25">
    <location>
        <begin position="2862"/>
        <end position="2894"/>
    </location>
</feature>
<evidence type="ECO:0000256" key="3">
    <source>
        <dbReference type="ARBA" id="ARBA00010769"/>
    </source>
</evidence>
<dbReference type="Gene3D" id="3.30.1010.10">
    <property type="entry name" value="Phosphatidylinositol 3-kinase Catalytic Subunit, Chain A, domain 4"/>
    <property type="match status" value="1"/>
</dbReference>
<dbReference type="CDD" id="cd05171">
    <property type="entry name" value="PIKKc_ATM"/>
    <property type="match status" value="1"/>
</dbReference>
<dbReference type="EC" id="2.7.11.1" evidence="5 20"/>
<dbReference type="Gene3D" id="1.10.1070.11">
    <property type="entry name" value="Phosphatidylinositol 3-/4-kinase, catalytic domain"/>
    <property type="match status" value="1"/>
</dbReference>
<keyword evidence="12 20" id="KW-0418">Kinase</keyword>
<feature type="coiled-coil region" evidence="21">
    <location>
        <begin position="2275"/>
        <end position="2302"/>
    </location>
</feature>
<evidence type="ECO:0000256" key="9">
    <source>
        <dbReference type="ARBA" id="ARBA00022679"/>
    </source>
</evidence>
<feature type="region of interest" description="Disordered" evidence="22">
    <location>
        <begin position="2822"/>
        <end position="2849"/>
    </location>
</feature>
<evidence type="ECO:0000256" key="18">
    <source>
        <dbReference type="ARBA" id="ARBA00047899"/>
    </source>
</evidence>
<dbReference type="PROSITE" id="PS50290">
    <property type="entry name" value="PI3_4_KINASE_3"/>
    <property type="match status" value="1"/>
</dbReference>
<dbReference type="Pfam" id="PF02260">
    <property type="entry name" value="FATC"/>
    <property type="match status" value="1"/>
</dbReference>
<dbReference type="GO" id="GO:0006281">
    <property type="term" value="P:DNA repair"/>
    <property type="evidence" value="ECO:0007669"/>
    <property type="project" value="InterPro"/>
</dbReference>
<comment type="subcellular location">
    <subcellularLocation>
        <location evidence="2 20">Chromosome</location>
        <location evidence="2 20">Telomere</location>
    </subcellularLocation>
    <subcellularLocation>
        <location evidence="1 20">Nucleus</location>
    </subcellularLocation>
</comment>
<comment type="function">
    <text evidence="17 20">Serine/threonine protein kinase which activates checkpoint signaling upon genotoxic stresses such as ionizing radiation (IR), ultraviolet light (UV), or DNA replication stalling, thereby acting as a DNA damage sensor. Recognizes the substrate consensus sequence [ST]-Q. Phosphorylates histone H2A to form H2AS128ph (gamma-H2A) at sites of DNA damage, involved in the regulation of DNA damage response mechanism. Required for the control of telomere length and genome stability.</text>
</comment>
<dbReference type="PANTHER" id="PTHR37079:SF4">
    <property type="entry name" value="SERINE_THREONINE-PROTEIN KINASE ATM"/>
    <property type="match status" value="1"/>
</dbReference>
<protein>
    <recommendedName>
        <fullName evidence="6 20">Serine/threonine-protein kinase Tel1</fullName>
        <ecNumber evidence="5 20">2.7.11.1</ecNumber>
    </recommendedName>
</protein>
<evidence type="ECO:0000256" key="14">
    <source>
        <dbReference type="ARBA" id="ARBA00022853"/>
    </source>
</evidence>
<dbReference type="EMBL" id="JAQJAN010000011">
    <property type="protein sequence ID" value="KAJ5719360.1"/>
    <property type="molecule type" value="Genomic_DNA"/>
</dbReference>
<dbReference type="Proteomes" id="UP001215712">
    <property type="component" value="Unassembled WGS sequence"/>
</dbReference>
<evidence type="ECO:0000256" key="13">
    <source>
        <dbReference type="ARBA" id="ARBA00022840"/>
    </source>
</evidence>
<keyword evidence="11 20" id="KW-0227">DNA damage</keyword>
<evidence type="ECO:0000256" key="8">
    <source>
        <dbReference type="ARBA" id="ARBA00022527"/>
    </source>
</evidence>
<evidence type="ECO:0000256" key="10">
    <source>
        <dbReference type="ARBA" id="ARBA00022741"/>
    </source>
</evidence>
<feature type="domain" description="FAT" evidence="24">
    <location>
        <begin position="1838"/>
        <end position="2436"/>
    </location>
</feature>
<evidence type="ECO:0000259" key="25">
    <source>
        <dbReference type="PROSITE" id="PS51190"/>
    </source>
</evidence>
<feature type="compositionally biased region" description="Basic and acidic residues" evidence="22">
    <location>
        <begin position="413"/>
        <end position="426"/>
    </location>
</feature>
<evidence type="ECO:0000256" key="2">
    <source>
        <dbReference type="ARBA" id="ARBA00004574"/>
    </source>
</evidence>
<name>A0AAD6HIG0_9EURO</name>
<dbReference type="InterPro" id="IPR014009">
    <property type="entry name" value="PIK_FAT"/>
</dbReference>
<keyword evidence="10 20" id="KW-0547">Nucleotide-binding</keyword>
<dbReference type="GO" id="GO:0035556">
    <property type="term" value="P:intracellular signal transduction"/>
    <property type="evidence" value="ECO:0007669"/>
    <property type="project" value="UniProtKB-ARBA"/>
</dbReference>
<dbReference type="PANTHER" id="PTHR37079">
    <property type="entry name" value="SERINE/THREONINE-PROTEIN KINASE ATM"/>
    <property type="match status" value="1"/>
</dbReference>
<evidence type="ECO:0000259" key="23">
    <source>
        <dbReference type="PROSITE" id="PS50290"/>
    </source>
</evidence>
<evidence type="ECO:0000256" key="4">
    <source>
        <dbReference type="ARBA" id="ARBA00011370"/>
    </source>
</evidence>
<dbReference type="InterPro" id="IPR021668">
    <property type="entry name" value="TAN"/>
</dbReference>
<dbReference type="GO" id="GO:0005634">
    <property type="term" value="C:nucleus"/>
    <property type="evidence" value="ECO:0007669"/>
    <property type="project" value="UniProtKB-SubCell"/>
</dbReference>
<evidence type="ECO:0000256" key="7">
    <source>
        <dbReference type="ARBA" id="ARBA00022454"/>
    </source>
</evidence>
<dbReference type="InterPro" id="IPR018936">
    <property type="entry name" value="PI3/4_kinase_CS"/>
</dbReference>
<dbReference type="Pfam" id="PF23593">
    <property type="entry name" value="HEAT_ATR"/>
    <property type="match status" value="1"/>
</dbReference>
<proteinExistence type="inferred from homology"/>
<dbReference type="SUPFAM" id="SSF56112">
    <property type="entry name" value="Protein kinase-like (PK-like)"/>
    <property type="match status" value="1"/>
</dbReference>
<gene>
    <name evidence="26" type="ORF">N7493_007815</name>
</gene>
<keyword evidence="7 20" id="KW-0158">Chromosome</keyword>